<dbReference type="SMART" id="SM00072">
    <property type="entry name" value="GuKc"/>
    <property type="match status" value="1"/>
</dbReference>
<dbReference type="AlphaFoldDB" id="B4QP89"/>
<dbReference type="Gene3D" id="3.30.63.10">
    <property type="entry name" value="Guanylate Kinase phosphate binding domain"/>
    <property type="match status" value="1"/>
</dbReference>
<evidence type="ECO:0000256" key="3">
    <source>
        <dbReference type="ARBA" id="ARBA00022777"/>
    </source>
</evidence>
<dbReference type="Pfam" id="PF00625">
    <property type="entry name" value="Guanylate_kin"/>
    <property type="match status" value="1"/>
</dbReference>
<organism evidence="5 6">
    <name type="scientific">Drosophila simulans</name>
    <name type="common">Fruit fly</name>
    <dbReference type="NCBI Taxonomy" id="7240"/>
    <lineage>
        <taxon>Eukaryota</taxon>
        <taxon>Metazoa</taxon>
        <taxon>Ecdysozoa</taxon>
        <taxon>Arthropoda</taxon>
        <taxon>Hexapoda</taxon>
        <taxon>Insecta</taxon>
        <taxon>Pterygota</taxon>
        <taxon>Neoptera</taxon>
        <taxon>Endopterygota</taxon>
        <taxon>Diptera</taxon>
        <taxon>Brachycera</taxon>
        <taxon>Muscomorpha</taxon>
        <taxon>Ephydroidea</taxon>
        <taxon>Drosophilidae</taxon>
        <taxon>Drosophila</taxon>
        <taxon>Sophophora</taxon>
    </lineage>
</organism>
<dbReference type="Gene3D" id="3.40.50.300">
    <property type="entry name" value="P-loop containing nucleotide triphosphate hydrolases"/>
    <property type="match status" value="2"/>
</dbReference>
<dbReference type="GO" id="GO:0005829">
    <property type="term" value="C:cytosol"/>
    <property type="evidence" value="ECO:0007669"/>
    <property type="project" value="TreeGrafter"/>
</dbReference>
<dbReference type="PROSITE" id="PS50052">
    <property type="entry name" value="GUANYLATE_KINASE_2"/>
    <property type="match status" value="1"/>
</dbReference>
<evidence type="ECO:0000313" key="5">
    <source>
        <dbReference type="EMBL" id="EDX09987.1"/>
    </source>
</evidence>
<evidence type="ECO:0000313" key="6">
    <source>
        <dbReference type="Proteomes" id="UP000000304"/>
    </source>
</evidence>
<dbReference type="PhylomeDB" id="B4QP89"/>
<comment type="similarity">
    <text evidence="1">Belongs to the guanylate kinase family.</text>
</comment>
<dbReference type="OMA" id="NFITHEV"/>
<dbReference type="InterPro" id="IPR008145">
    <property type="entry name" value="GK/Ca_channel_bsu"/>
</dbReference>
<dbReference type="PANTHER" id="PTHR23117:SF13">
    <property type="entry name" value="GUANYLATE KINASE"/>
    <property type="match status" value="1"/>
</dbReference>
<dbReference type="Proteomes" id="UP000000304">
    <property type="component" value="Chromosome 3L"/>
</dbReference>
<evidence type="ECO:0000259" key="4">
    <source>
        <dbReference type="PROSITE" id="PS50052"/>
    </source>
</evidence>
<keyword evidence="6" id="KW-1185">Reference proteome</keyword>
<dbReference type="InterPro" id="IPR020590">
    <property type="entry name" value="Guanylate_kinase_CS"/>
</dbReference>
<evidence type="ECO:0000256" key="2">
    <source>
        <dbReference type="ARBA" id="ARBA00022679"/>
    </source>
</evidence>
<dbReference type="STRING" id="7240.B4QP89"/>
<dbReference type="HOGENOM" id="CLU_001715_0_1_1"/>
<proteinExistence type="inferred from homology"/>
<evidence type="ECO:0000256" key="1">
    <source>
        <dbReference type="ARBA" id="ARBA00005790"/>
    </source>
</evidence>
<dbReference type="OrthoDB" id="6334211at2759"/>
<gene>
    <name evidence="5" type="primary">Dsim\GD14257</name>
    <name evidence="5" type="ORF">Dsim_GD14257</name>
</gene>
<name>B4QP89_DROSI</name>
<dbReference type="FunFam" id="3.30.63.10:FF:000002">
    <property type="entry name" value="Guanylate kinase 1"/>
    <property type="match status" value="1"/>
</dbReference>
<feature type="domain" description="Guanylate kinase-like" evidence="4">
    <location>
        <begin position="41"/>
        <end position="234"/>
    </location>
</feature>
<keyword evidence="3" id="KW-0418">Kinase</keyword>
<dbReference type="InterPro" id="IPR008144">
    <property type="entry name" value="Guanylate_kin-like_dom"/>
</dbReference>
<keyword evidence="2" id="KW-0808">Transferase</keyword>
<dbReference type="PANTHER" id="PTHR23117">
    <property type="entry name" value="GUANYLATE KINASE-RELATED"/>
    <property type="match status" value="1"/>
</dbReference>
<dbReference type="EMBL" id="CM000363">
    <property type="protein sequence ID" value="EDX09987.1"/>
    <property type="molecule type" value="Genomic_DNA"/>
</dbReference>
<dbReference type="SUPFAM" id="SSF52540">
    <property type="entry name" value="P-loop containing nucleoside triphosphate hydrolases"/>
    <property type="match status" value="1"/>
</dbReference>
<accession>B4QP89</accession>
<dbReference type="CDD" id="cd00071">
    <property type="entry name" value="GMPK"/>
    <property type="match status" value="1"/>
</dbReference>
<sequence length="250" mass="27619">MISFLFIVNRALSSSSSSSGSSSISSAAASLTNKKMTAPGPRPLVLCGPSGSGKSTLLKRLFAEFPSTFGFSISHTTRKPREGEEHGVHYYFVERPEMEAAIAGDEFIETAAIAGDEFIETAEFTGNLYGTSKAAVREIQAQGRLCILDIEQKGVEQIRRTDLNPILIFNNPPSIKELERRLRKRGSETEESLSKRLNAAQVEIDYGLTPGNFHKIINNVDIDVAYEEFRNFVVQELEEQQKQGVSVNLK</sequence>
<dbReference type="PROSITE" id="PS00856">
    <property type="entry name" value="GUANYLATE_KINASE_1"/>
    <property type="match status" value="1"/>
</dbReference>
<dbReference type="GO" id="GO:0004385">
    <property type="term" value="F:GMP kinase activity"/>
    <property type="evidence" value="ECO:0007669"/>
    <property type="project" value="TreeGrafter"/>
</dbReference>
<protein>
    <submittedName>
        <fullName evidence="5">GD14257</fullName>
    </submittedName>
</protein>
<dbReference type="InterPro" id="IPR027417">
    <property type="entry name" value="P-loop_NTPase"/>
</dbReference>
<dbReference type="SMR" id="B4QP89"/>
<reference evidence="5 6" key="1">
    <citation type="journal article" date="2007" name="Nature">
        <title>Evolution of genes and genomes on the Drosophila phylogeny.</title>
        <authorList>
            <consortium name="Drosophila 12 Genomes Consortium"/>
            <person name="Clark A.G."/>
            <person name="Eisen M.B."/>
            <person name="Smith D.R."/>
            <person name="Bergman C.M."/>
            <person name="Oliver B."/>
            <person name="Markow T.A."/>
            <person name="Kaufman T.C."/>
            <person name="Kellis M."/>
            <person name="Gelbart W."/>
            <person name="Iyer V.N."/>
            <person name="Pollard D.A."/>
            <person name="Sackton T.B."/>
            <person name="Larracuente A.M."/>
            <person name="Singh N.D."/>
            <person name="Abad J.P."/>
            <person name="Abt D.N."/>
            <person name="Adryan B."/>
            <person name="Aguade M."/>
            <person name="Akashi H."/>
            <person name="Anderson W.W."/>
            <person name="Aquadro C.F."/>
            <person name="Ardell D.H."/>
            <person name="Arguello R."/>
            <person name="Artieri C.G."/>
            <person name="Barbash D.A."/>
            <person name="Barker D."/>
            <person name="Barsanti P."/>
            <person name="Batterham P."/>
            <person name="Batzoglou S."/>
            <person name="Begun D."/>
            <person name="Bhutkar A."/>
            <person name="Blanco E."/>
            <person name="Bosak S.A."/>
            <person name="Bradley R.K."/>
            <person name="Brand A.D."/>
            <person name="Brent M.R."/>
            <person name="Brooks A.N."/>
            <person name="Brown R.H."/>
            <person name="Butlin R.K."/>
            <person name="Caggese C."/>
            <person name="Calvi B.R."/>
            <person name="Bernardo de Carvalho A."/>
            <person name="Caspi A."/>
            <person name="Castrezana S."/>
            <person name="Celniker S.E."/>
            <person name="Chang J.L."/>
            <person name="Chapple C."/>
            <person name="Chatterji S."/>
            <person name="Chinwalla A."/>
            <person name="Civetta A."/>
            <person name="Clifton S.W."/>
            <person name="Comeron J.M."/>
            <person name="Costello J.C."/>
            <person name="Coyne J.A."/>
            <person name="Daub J."/>
            <person name="David R.G."/>
            <person name="Delcher A.L."/>
            <person name="Delehaunty K."/>
            <person name="Do C.B."/>
            <person name="Ebling H."/>
            <person name="Edwards K."/>
            <person name="Eickbush T."/>
            <person name="Evans J.D."/>
            <person name="Filipski A."/>
            <person name="Findeiss S."/>
            <person name="Freyhult E."/>
            <person name="Fulton L."/>
            <person name="Fulton R."/>
            <person name="Garcia A.C."/>
            <person name="Gardiner A."/>
            <person name="Garfield D.A."/>
            <person name="Garvin B.E."/>
            <person name="Gibson G."/>
            <person name="Gilbert D."/>
            <person name="Gnerre S."/>
            <person name="Godfrey J."/>
            <person name="Good R."/>
            <person name="Gotea V."/>
            <person name="Gravely B."/>
            <person name="Greenberg A.J."/>
            <person name="Griffiths-Jones S."/>
            <person name="Gross S."/>
            <person name="Guigo R."/>
            <person name="Gustafson E.A."/>
            <person name="Haerty W."/>
            <person name="Hahn M.W."/>
            <person name="Halligan D.L."/>
            <person name="Halpern A.L."/>
            <person name="Halter G.M."/>
            <person name="Han M.V."/>
            <person name="Heger A."/>
            <person name="Hillier L."/>
            <person name="Hinrichs A.S."/>
            <person name="Holmes I."/>
            <person name="Hoskins R.A."/>
            <person name="Hubisz M.J."/>
            <person name="Hultmark D."/>
            <person name="Huntley M.A."/>
            <person name="Jaffe D.B."/>
            <person name="Jagadeeshan S."/>
            <person name="Jeck W.R."/>
            <person name="Johnson J."/>
            <person name="Jones C.D."/>
            <person name="Jordan W.C."/>
            <person name="Karpen G.H."/>
            <person name="Kataoka E."/>
            <person name="Keightley P.D."/>
            <person name="Kheradpour P."/>
            <person name="Kirkness E.F."/>
            <person name="Koerich L.B."/>
            <person name="Kristiansen K."/>
            <person name="Kudrna D."/>
            <person name="Kulathinal R.J."/>
            <person name="Kumar S."/>
            <person name="Kwok R."/>
            <person name="Lander E."/>
            <person name="Langley C.H."/>
            <person name="Lapoint R."/>
            <person name="Lazzaro B.P."/>
            <person name="Lee S.J."/>
            <person name="Levesque L."/>
            <person name="Li R."/>
            <person name="Lin C.F."/>
            <person name="Lin M.F."/>
            <person name="Lindblad-Toh K."/>
            <person name="Llopart A."/>
            <person name="Long M."/>
            <person name="Low L."/>
            <person name="Lozovsky E."/>
            <person name="Lu J."/>
            <person name="Luo M."/>
            <person name="Machado C.A."/>
            <person name="Makalowski W."/>
            <person name="Marzo M."/>
            <person name="Matsuda M."/>
            <person name="Matzkin L."/>
            <person name="McAllister B."/>
            <person name="McBride C.S."/>
            <person name="McKernan B."/>
            <person name="McKernan K."/>
            <person name="Mendez-Lago M."/>
            <person name="Minx P."/>
            <person name="Mollenhauer M.U."/>
            <person name="Montooth K."/>
            <person name="Mount S.M."/>
            <person name="Mu X."/>
            <person name="Myers E."/>
            <person name="Negre B."/>
            <person name="Newfeld S."/>
            <person name="Nielsen R."/>
            <person name="Noor M.A."/>
            <person name="O'Grady P."/>
            <person name="Pachter L."/>
            <person name="Papaceit M."/>
            <person name="Parisi M.J."/>
            <person name="Parisi M."/>
            <person name="Parts L."/>
            <person name="Pedersen J.S."/>
            <person name="Pesole G."/>
            <person name="Phillippy A.M."/>
            <person name="Ponting C.P."/>
            <person name="Pop M."/>
            <person name="Porcelli D."/>
            <person name="Powell J.R."/>
            <person name="Prohaska S."/>
            <person name="Pruitt K."/>
            <person name="Puig M."/>
            <person name="Quesneville H."/>
            <person name="Ram K.R."/>
            <person name="Rand D."/>
            <person name="Rasmussen M.D."/>
            <person name="Reed L.K."/>
            <person name="Reenan R."/>
            <person name="Reily A."/>
            <person name="Remington K.A."/>
            <person name="Rieger T.T."/>
            <person name="Ritchie M.G."/>
            <person name="Robin C."/>
            <person name="Rogers Y.H."/>
            <person name="Rohde C."/>
            <person name="Rozas J."/>
            <person name="Rubenfield M.J."/>
            <person name="Ruiz A."/>
            <person name="Russo S."/>
            <person name="Salzberg S.L."/>
            <person name="Sanchez-Gracia A."/>
            <person name="Saranga D.J."/>
            <person name="Sato H."/>
            <person name="Schaeffer S.W."/>
            <person name="Schatz M.C."/>
            <person name="Schlenke T."/>
            <person name="Schwartz R."/>
            <person name="Segarra C."/>
            <person name="Singh R.S."/>
            <person name="Sirot L."/>
            <person name="Sirota M."/>
            <person name="Sisneros N.B."/>
            <person name="Smith C.D."/>
            <person name="Smith T.F."/>
            <person name="Spieth J."/>
            <person name="Stage D.E."/>
            <person name="Stark A."/>
            <person name="Stephan W."/>
            <person name="Strausberg R.L."/>
            <person name="Strempel S."/>
            <person name="Sturgill D."/>
            <person name="Sutton G."/>
            <person name="Sutton G.G."/>
            <person name="Tao W."/>
            <person name="Teichmann S."/>
            <person name="Tobari Y.N."/>
            <person name="Tomimura Y."/>
            <person name="Tsolas J.M."/>
            <person name="Valente V.L."/>
            <person name="Venter E."/>
            <person name="Venter J.C."/>
            <person name="Vicario S."/>
            <person name="Vieira F.G."/>
            <person name="Vilella A.J."/>
            <person name="Villasante A."/>
            <person name="Walenz B."/>
            <person name="Wang J."/>
            <person name="Wasserman M."/>
            <person name="Watts T."/>
            <person name="Wilson D."/>
            <person name="Wilson R.K."/>
            <person name="Wing R.A."/>
            <person name="Wolfner M.F."/>
            <person name="Wong A."/>
            <person name="Wong G.K."/>
            <person name="Wu C.I."/>
            <person name="Wu G."/>
            <person name="Yamamoto D."/>
            <person name="Yang H.P."/>
            <person name="Yang S.P."/>
            <person name="Yorke J.A."/>
            <person name="Yoshida K."/>
            <person name="Zdobnov E."/>
            <person name="Zhang P."/>
            <person name="Zhang Y."/>
            <person name="Zimin A.V."/>
            <person name="Baldwin J."/>
            <person name="Abdouelleil A."/>
            <person name="Abdulkadir J."/>
            <person name="Abebe A."/>
            <person name="Abera B."/>
            <person name="Abreu J."/>
            <person name="Acer S.C."/>
            <person name="Aftuck L."/>
            <person name="Alexander A."/>
            <person name="An P."/>
            <person name="Anderson E."/>
            <person name="Anderson S."/>
            <person name="Arachi H."/>
            <person name="Azer M."/>
            <person name="Bachantsang P."/>
            <person name="Barry A."/>
            <person name="Bayul T."/>
            <person name="Berlin A."/>
            <person name="Bessette D."/>
            <person name="Bloom T."/>
            <person name="Blye J."/>
            <person name="Boguslavskiy L."/>
            <person name="Bonnet C."/>
            <person name="Boukhgalter B."/>
            <person name="Bourzgui I."/>
            <person name="Brown A."/>
            <person name="Cahill P."/>
            <person name="Channer S."/>
            <person name="Cheshatsang Y."/>
            <person name="Chuda L."/>
            <person name="Citroen M."/>
            <person name="Collymore A."/>
            <person name="Cooke P."/>
            <person name="Costello M."/>
            <person name="D'Aco K."/>
            <person name="Daza R."/>
            <person name="De Haan G."/>
            <person name="DeGray S."/>
            <person name="DeMaso C."/>
            <person name="Dhargay N."/>
            <person name="Dooley K."/>
            <person name="Dooley E."/>
            <person name="Doricent M."/>
            <person name="Dorje P."/>
            <person name="Dorjee K."/>
            <person name="Dupes A."/>
            <person name="Elong R."/>
            <person name="Falk J."/>
            <person name="Farina A."/>
            <person name="Faro S."/>
            <person name="Ferguson D."/>
            <person name="Fisher S."/>
            <person name="Foley C.D."/>
            <person name="Franke A."/>
            <person name="Friedrich D."/>
            <person name="Gadbois L."/>
            <person name="Gearin G."/>
            <person name="Gearin C.R."/>
            <person name="Giannoukos G."/>
            <person name="Goode T."/>
            <person name="Graham J."/>
            <person name="Grandbois E."/>
            <person name="Grewal S."/>
            <person name="Gyaltsen K."/>
            <person name="Hafez N."/>
            <person name="Hagos B."/>
            <person name="Hall J."/>
            <person name="Henson C."/>
            <person name="Hollinger A."/>
            <person name="Honan T."/>
            <person name="Huard M.D."/>
            <person name="Hughes L."/>
            <person name="Hurhula B."/>
            <person name="Husby M.E."/>
            <person name="Kamat A."/>
            <person name="Kanga B."/>
            <person name="Kashin S."/>
            <person name="Khazanovich D."/>
            <person name="Kisner P."/>
            <person name="Lance K."/>
            <person name="Lara M."/>
            <person name="Lee W."/>
            <person name="Lennon N."/>
            <person name="Letendre F."/>
            <person name="LeVine R."/>
            <person name="Lipovsky A."/>
            <person name="Liu X."/>
            <person name="Liu J."/>
            <person name="Liu S."/>
            <person name="Lokyitsang T."/>
            <person name="Lokyitsang Y."/>
            <person name="Lubonja R."/>
            <person name="Lui A."/>
            <person name="MacDonald P."/>
            <person name="Magnisalis V."/>
            <person name="Maru K."/>
            <person name="Matthews C."/>
            <person name="McCusker W."/>
            <person name="McDonough S."/>
            <person name="Mehta T."/>
            <person name="Meldrim J."/>
            <person name="Meneus L."/>
            <person name="Mihai O."/>
            <person name="Mihalev A."/>
            <person name="Mihova T."/>
            <person name="Mittelman R."/>
            <person name="Mlenga V."/>
            <person name="Montmayeur A."/>
            <person name="Mulrain L."/>
            <person name="Navidi A."/>
            <person name="Naylor J."/>
            <person name="Negash T."/>
            <person name="Nguyen T."/>
            <person name="Nguyen N."/>
            <person name="Nicol R."/>
            <person name="Norbu C."/>
            <person name="Norbu N."/>
            <person name="Novod N."/>
            <person name="O'Neill B."/>
            <person name="Osman S."/>
            <person name="Markiewicz E."/>
            <person name="Oyono O.L."/>
            <person name="Patti C."/>
            <person name="Phunkhang P."/>
            <person name="Pierre F."/>
            <person name="Priest M."/>
            <person name="Raghuraman S."/>
            <person name="Rege F."/>
            <person name="Reyes R."/>
            <person name="Rise C."/>
            <person name="Rogov P."/>
            <person name="Ross K."/>
            <person name="Ryan E."/>
            <person name="Settipalli S."/>
            <person name="Shea T."/>
            <person name="Sherpa N."/>
            <person name="Shi L."/>
            <person name="Shih D."/>
            <person name="Sparrow T."/>
            <person name="Spaulding J."/>
            <person name="Stalker J."/>
            <person name="Stange-Thomann N."/>
            <person name="Stavropoulos S."/>
            <person name="Stone C."/>
            <person name="Strader C."/>
            <person name="Tesfaye S."/>
            <person name="Thomson T."/>
            <person name="Thoulutsang Y."/>
            <person name="Thoulutsang D."/>
            <person name="Topham K."/>
            <person name="Topping I."/>
            <person name="Tsamla T."/>
            <person name="Vassiliev H."/>
            <person name="Vo A."/>
            <person name="Wangchuk T."/>
            <person name="Wangdi T."/>
            <person name="Weiand M."/>
            <person name="Wilkinson J."/>
            <person name="Wilson A."/>
            <person name="Yadav S."/>
            <person name="Young G."/>
            <person name="Yu Q."/>
            <person name="Zembek L."/>
            <person name="Zhong D."/>
            <person name="Zimmer A."/>
            <person name="Zwirko Z."/>
            <person name="Jaffe D.B."/>
            <person name="Alvarez P."/>
            <person name="Brockman W."/>
            <person name="Butler J."/>
            <person name="Chin C."/>
            <person name="Gnerre S."/>
            <person name="Grabherr M."/>
            <person name="Kleber M."/>
            <person name="Mauceli E."/>
            <person name="MacCallum I."/>
        </authorList>
    </citation>
    <scope>NUCLEOTIDE SEQUENCE [LARGE SCALE GENOMIC DNA]</scope>
    <source>
        <strain evidence="6">white501</strain>
    </source>
</reference>